<dbReference type="PANTHER" id="PTHR40627:SF3">
    <property type="entry name" value="PRENYLTRANSFERASE ASQH2-RELATED"/>
    <property type="match status" value="1"/>
</dbReference>
<dbReference type="GeneID" id="98177397"/>
<dbReference type="Proteomes" id="UP001628179">
    <property type="component" value="Unassembled WGS sequence"/>
</dbReference>
<comment type="caution">
    <text evidence="3">The sequence shown here is derived from an EMBL/GenBank/DDBJ whole genome shotgun (WGS) entry which is preliminary data.</text>
</comment>
<sequence>MINQFPENVPIVVIHYLRFHPVAVYPPDSPFANLEPVSGRDAFYKRYAPPAQRPLGKSVLPLVSRASPLDLFESYMQSFTDKSIAPKVEMIAIDCVDSPASRIKMYLRTSVTTLAGARDTYTLRDRLDGETVEAGLDAMGQLWRILFRLDALGDIDDVDVLPAGSYCGFAVEMKPGRARPKVKMHIPKAFPRHGLDETNGTHTFVSFAYTAETGVYITMCYSTKIFGPRVQEDIWKGYDDLWATERIY</sequence>
<evidence type="ECO:0000313" key="4">
    <source>
        <dbReference type="Proteomes" id="UP001628179"/>
    </source>
</evidence>
<dbReference type="Pfam" id="PF11991">
    <property type="entry name" value="Trp_DMAT"/>
    <property type="match status" value="1"/>
</dbReference>
<organism evidence="3 4">
    <name type="scientific">Madurella fahalii</name>
    <dbReference type="NCBI Taxonomy" id="1157608"/>
    <lineage>
        <taxon>Eukaryota</taxon>
        <taxon>Fungi</taxon>
        <taxon>Dikarya</taxon>
        <taxon>Ascomycota</taxon>
        <taxon>Pezizomycotina</taxon>
        <taxon>Sordariomycetes</taxon>
        <taxon>Sordariomycetidae</taxon>
        <taxon>Sordariales</taxon>
        <taxon>Sordariales incertae sedis</taxon>
        <taxon>Madurella</taxon>
    </lineage>
</organism>
<protein>
    <submittedName>
        <fullName evidence="3">Uncharacterized protein</fullName>
    </submittedName>
</protein>
<proteinExistence type="inferred from homology"/>
<gene>
    <name evidence="3" type="ORF">MFIFM68171_06654</name>
</gene>
<dbReference type="InterPro" id="IPR017795">
    <property type="entry name" value="ABBA_NscD-like"/>
</dbReference>
<dbReference type="PANTHER" id="PTHR40627">
    <property type="entry name" value="INDOLE PRENYLTRANSFERASE TDIB-RELATED"/>
    <property type="match status" value="1"/>
</dbReference>
<comment type="similarity">
    <text evidence="1">Belongs to the tryptophan dimethylallyltransferase family.</text>
</comment>
<evidence type="ECO:0000256" key="2">
    <source>
        <dbReference type="ARBA" id="ARBA00022679"/>
    </source>
</evidence>
<dbReference type="EMBL" id="BAAFSV010000003">
    <property type="protein sequence ID" value="GAB1316444.1"/>
    <property type="molecule type" value="Genomic_DNA"/>
</dbReference>
<keyword evidence="4" id="KW-1185">Reference proteome</keyword>
<dbReference type="RefSeq" id="XP_070918175.1">
    <property type="nucleotide sequence ID" value="XM_071062074.1"/>
</dbReference>
<dbReference type="InterPro" id="IPR033964">
    <property type="entry name" value="ABBA"/>
</dbReference>
<dbReference type="SFLD" id="SFLDS00036">
    <property type="entry name" value="Aromatic_Prenyltransferase"/>
    <property type="match status" value="1"/>
</dbReference>
<accession>A0ABQ0GFD7</accession>
<evidence type="ECO:0000256" key="1">
    <source>
        <dbReference type="ARBA" id="ARBA00010209"/>
    </source>
</evidence>
<evidence type="ECO:0000313" key="3">
    <source>
        <dbReference type="EMBL" id="GAB1316444.1"/>
    </source>
</evidence>
<keyword evidence="2" id="KW-0808">Transferase</keyword>
<name>A0ABQ0GFD7_9PEZI</name>
<reference evidence="3 4" key="1">
    <citation type="submission" date="2024-09" db="EMBL/GenBank/DDBJ databases">
        <title>Itraconazole resistance in Madurella fahalii resulting from another homologue of gene encoding cytochrome P450 14-alpha sterol demethylase (CYP51).</title>
        <authorList>
            <person name="Yoshioka I."/>
            <person name="Fahal A.H."/>
            <person name="Kaneko S."/>
            <person name="Yaguchi T."/>
        </authorList>
    </citation>
    <scope>NUCLEOTIDE SEQUENCE [LARGE SCALE GENOMIC DNA]</scope>
    <source>
        <strain evidence="3 4">IFM 68171</strain>
    </source>
</reference>